<comment type="cofactor">
    <cofactor evidence="1 11">
        <name>FAD</name>
        <dbReference type="ChEBI" id="CHEBI:57692"/>
    </cofactor>
</comment>
<evidence type="ECO:0000256" key="8">
    <source>
        <dbReference type="ARBA" id="ARBA00023027"/>
    </source>
</evidence>
<dbReference type="GO" id="GO:0005829">
    <property type="term" value="C:cytosol"/>
    <property type="evidence" value="ECO:0007669"/>
    <property type="project" value="TreeGrafter"/>
</dbReference>
<comment type="caution">
    <text evidence="11">Lacks conserved residue(s) required for the propagation of feature annotation.</text>
</comment>
<dbReference type="InterPro" id="IPR040131">
    <property type="entry name" value="MnmG_N"/>
</dbReference>
<keyword evidence="7 11" id="KW-0274">FAD</keyword>
<evidence type="ECO:0000256" key="4">
    <source>
        <dbReference type="ARBA" id="ARBA00020461"/>
    </source>
</evidence>
<dbReference type="Proteomes" id="UP000199412">
    <property type="component" value="Unassembled WGS sequence"/>
</dbReference>
<accession>A0A1G7CFC8</accession>
<dbReference type="Gene3D" id="3.50.50.60">
    <property type="entry name" value="FAD/NAD(P)-binding domain"/>
    <property type="match status" value="2"/>
</dbReference>
<gene>
    <name evidence="11" type="primary">mnmG</name>
    <name evidence="11" type="synonym">gidA</name>
    <name evidence="13" type="ORF">SAMN05421720_10628</name>
</gene>
<dbReference type="InterPro" id="IPR049312">
    <property type="entry name" value="GIDA_C_N"/>
</dbReference>
<dbReference type="NCBIfam" id="TIGR00136">
    <property type="entry name" value="mnmG_gidA"/>
    <property type="match status" value="1"/>
</dbReference>
<feature type="domain" description="tRNA uridine 5-carboxymethylaminomethyl modification enzyme C-terminal subdomain" evidence="12">
    <location>
        <begin position="576"/>
        <end position="647"/>
    </location>
</feature>
<dbReference type="InterPro" id="IPR004416">
    <property type="entry name" value="MnmG"/>
</dbReference>
<dbReference type="STRING" id="69960.SAMN05421720_10628"/>
<evidence type="ECO:0000256" key="7">
    <source>
        <dbReference type="ARBA" id="ARBA00022827"/>
    </source>
</evidence>
<dbReference type="Gene3D" id="1.10.150.570">
    <property type="entry name" value="GidA associated domain, C-terminal subdomain"/>
    <property type="match status" value="1"/>
</dbReference>
<dbReference type="Pfam" id="PF01134">
    <property type="entry name" value="GIDA"/>
    <property type="match status" value="1"/>
</dbReference>
<dbReference type="FunFam" id="1.10.150.570:FF:000001">
    <property type="entry name" value="tRNA uridine 5-carboxymethylaminomethyl modification enzyme MnmG"/>
    <property type="match status" value="1"/>
</dbReference>
<dbReference type="InterPro" id="IPR036188">
    <property type="entry name" value="FAD/NAD-bd_sf"/>
</dbReference>
<dbReference type="Pfam" id="PF13932">
    <property type="entry name" value="SAM_GIDA_C"/>
    <property type="match status" value="1"/>
</dbReference>
<organism evidence="13 14">
    <name type="scientific">Rhodospira trueperi</name>
    <dbReference type="NCBI Taxonomy" id="69960"/>
    <lineage>
        <taxon>Bacteria</taxon>
        <taxon>Pseudomonadati</taxon>
        <taxon>Pseudomonadota</taxon>
        <taxon>Alphaproteobacteria</taxon>
        <taxon>Rhodospirillales</taxon>
        <taxon>Rhodospirillaceae</taxon>
        <taxon>Rhodospira</taxon>
    </lineage>
</organism>
<dbReference type="OrthoDB" id="9815560at2"/>
<feature type="binding site" evidence="11">
    <location>
        <begin position="297"/>
        <end position="311"/>
    </location>
    <ligand>
        <name>NAD(+)</name>
        <dbReference type="ChEBI" id="CHEBI:57540"/>
    </ligand>
</feature>
<dbReference type="HAMAP" id="MF_00129">
    <property type="entry name" value="MnmG_GidA"/>
    <property type="match status" value="1"/>
</dbReference>
<evidence type="ECO:0000256" key="1">
    <source>
        <dbReference type="ARBA" id="ARBA00001974"/>
    </source>
</evidence>
<keyword evidence="5 11" id="KW-0285">Flavoprotein</keyword>
<comment type="subcellular location">
    <subcellularLocation>
        <location evidence="11">Cytoplasm</location>
    </subcellularLocation>
</comment>
<dbReference type="EMBL" id="FNAP01000006">
    <property type="protein sequence ID" value="SDE37125.1"/>
    <property type="molecule type" value="Genomic_DNA"/>
</dbReference>
<dbReference type="SMART" id="SM01228">
    <property type="entry name" value="GIDA_assoc_3"/>
    <property type="match status" value="1"/>
</dbReference>
<dbReference type="InterPro" id="IPR020595">
    <property type="entry name" value="MnmG-rel_CS"/>
</dbReference>
<dbReference type="FunFam" id="3.50.50.60:FF:000082">
    <property type="entry name" value="protein MTO1 homolog, mitochondrial isoform X1"/>
    <property type="match status" value="1"/>
</dbReference>
<proteinExistence type="inferred from homology"/>
<evidence type="ECO:0000313" key="13">
    <source>
        <dbReference type="EMBL" id="SDE37125.1"/>
    </source>
</evidence>
<dbReference type="PANTHER" id="PTHR11806">
    <property type="entry name" value="GLUCOSE INHIBITED DIVISION PROTEIN A"/>
    <property type="match status" value="1"/>
</dbReference>
<dbReference type="FunFam" id="3.50.50.60:FF:000002">
    <property type="entry name" value="tRNA uridine 5-carboxymethylaminomethyl modification enzyme MnmG"/>
    <property type="match status" value="1"/>
</dbReference>
<evidence type="ECO:0000256" key="11">
    <source>
        <dbReference type="HAMAP-Rule" id="MF_00129"/>
    </source>
</evidence>
<keyword evidence="6 11" id="KW-0819">tRNA processing</keyword>
<dbReference type="InterPro" id="IPR047001">
    <property type="entry name" value="MnmG_C_subdom"/>
</dbReference>
<evidence type="ECO:0000259" key="12">
    <source>
        <dbReference type="SMART" id="SM01228"/>
    </source>
</evidence>
<protein>
    <recommendedName>
        <fullName evidence="4 11">tRNA uridine 5-carboxymethylaminomethyl modification enzyme MnmG</fullName>
    </recommendedName>
    <alternativeName>
        <fullName evidence="10 11">Glucose-inhibited division protein A</fullName>
    </alternativeName>
</protein>
<evidence type="ECO:0000256" key="5">
    <source>
        <dbReference type="ARBA" id="ARBA00022630"/>
    </source>
</evidence>
<evidence type="ECO:0000256" key="10">
    <source>
        <dbReference type="ARBA" id="ARBA00031800"/>
    </source>
</evidence>
<dbReference type="RefSeq" id="WP_092785498.1">
    <property type="nucleotide sequence ID" value="NZ_FNAP01000006.1"/>
</dbReference>
<name>A0A1G7CFC8_9PROT</name>
<evidence type="ECO:0000256" key="6">
    <source>
        <dbReference type="ARBA" id="ARBA00022694"/>
    </source>
</evidence>
<dbReference type="PROSITE" id="PS01280">
    <property type="entry name" value="GIDA_1"/>
    <property type="match status" value="1"/>
</dbReference>
<comment type="subunit">
    <text evidence="9 11">Homodimer. Heterotetramer of two MnmE and two MnmG subunits.</text>
</comment>
<evidence type="ECO:0000256" key="9">
    <source>
        <dbReference type="ARBA" id="ARBA00025948"/>
    </source>
</evidence>
<sequence length="654" mass="68825">MIAPRSEDPLAERLIPPAEAPTRRTDVLVVGGGHAGTEAAAAAARLGARTVLVTHARTSIGALSCNPAIGGLGKGHLAREIDALDGLMARAIDRAGIQFRVLNRSKGPAVRGPRAQADRWLYRLAVQTLLAETPNLSVVEGAVEDLITDPGADPDGRPRAAGVVLADGTALRAGAVVLTTGTFLRGVMHRGTERTPGGRLGDPAANGLSAALTRLGLPLARLKTGTPARLDGRTIDWAILDEQPGDDPPEPFSTLTDRITVPQVPCHITATTPATHAIIRDNLHRSALFGGAIEGVGPRYCPSIEDKIVRFADRDRHQIFLEPEGLDDPTVYPNGLSTSLPADVQAAFLATIPGLDRAAILQPGYAIEYDAVDPRVLRPTLEVAAVPGLFLAGQINGTTGYEEAGALGLLAGVNAALRAGQGGGGAAPDAPAPTFTVDRAEGYLGVMIDDLVTRGTPEPYRMFTSRAEYRLRLRADNADQRLTDRGLAVGVVGAARARAWADKKHRLAAAEALARSLSLTPAELARAGWPVKQDGQRRSALDLLAAPDVTVERLSALWPDLAAIDADIAPHIEIAARYDRYLARMDRDIAAHRRDEALVLPDDLDFGAVGGLSTEVRQVLARARPATVGAAARLPGMTPAAVTALLAHARRRSA</sequence>
<evidence type="ECO:0000313" key="14">
    <source>
        <dbReference type="Proteomes" id="UP000199412"/>
    </source>
</evidence>
<feature type="binding site" evidence="11">
    <location>
        <begin position="31"/>
        <end position="36"/>
    </location>
    <ligand>
        <name>FAD</name>
        <dbReference type="ChEBI" id="CHEBI:57692"/>
    </ligand>
</feature>
<dbReference type="GO" id="GO:0030488">
    <property type="term" value="P:tRNA methylation"/>
    <property type="evidence" value="ECO:0007669"/>
    <property type="project" value="TreeGrafter"/>
</dbReference>
<dbReference type="InterPro" id="IPR044920">
    <property type="entry name" value="MnmG_C_subdom_sf"/>
</dbReference>
<dbReference type="AlphaFoldDB" id="A0A1G7CFC8"/>
<comment type="similarity">
    <text evidence="3 11">Belongs to the MnmG family.</text>
</comment>
<evidence type="ECO:0000256" key="2">
    <source>
        <dbReference type="ARBA" id="ARBA00003717"/>
    </source>
</evidence>
<dbReference type="SUPFAM" id="SSF51905">
    <property type="entry name" value="FAD/NAD(P)-binding domain"/>
    <property type="match status" value="1"/>
</dbReference>
<dbReference type="Pfam" id="PF21680">
    <property type="entry name" value="GIDA_C_1st"/>
    <property type="match status" value="1"/>
</dbReference>
<comment type="function">
    <text evidence="2 11">NAD-binding protein involved in the addition of a carboxymethylaminomethyl (cmnm) group at the wobble position (U34) of certain tRNAs, forming tRNA-cmnm(5)s(2)U34.</text>
</comment>
<dbReference type="GO" id="GO:0050660">
    <property type="term" value="F:flavin adenine dinucleotide binding"/>
    <property type="evidence" value="ECO:0007669"/>
    <property type="project" value="UniProtKB-UniRule"/>
</dbReference>
<dbReference type="InterPro" id="IPR026904">
    <property type="entry name" value="MnmG_C"/>
</dbReference>
<dbReference type="InterPro" id="IPR002218">
    <property type="entry name" value="MnmG-rel"/>
</dbReference>
<keyword evidence="8 11" id="KW-0520">NAD</keyword>
<dbReference type="PANTHER" id="PTHR11806:SF0">
    <property type="entry name" value="PROTEIN MTO1 HOMOLOG, MITOCHONDRIAL"/>
    <property type="match status" value="1"/>
</dbReference>
<evidence type="ECO:0000256" key="3">
    <source>
        <dbReference type="ARBA" id="ARBA00007653"/>
    </source>
</evidence>
<keyword evidence="11" id="KW-0963">Cytoplasm</keyword>
<reference evidence="13 14" key="1">
    <citation type="submission" date="2016-10" db="EMBL/GenBank/DDBJ databases">
        <authorList>
            <person name="de Groot N.N."/>
        </authorList>
    </citation>
    <scope>NUCLEOTIDE SEQUENCE [LARGE SCALE GENOMIC DNA]</scope>
    <source>
        <strain evidence="13 14">ATCC 700224</strain>
    </source>
</reference>
<dbReference type="GO" id="GO:0002098">
    <property type="term" value="P:tRNA wobble uridine modification"/>
    <property type="evidence" value="ECO:0007669"/>
    <property type="project" value="InterPro"/>
</dbReference>
<keyword evidence="14" id="KW-1185">Reference proteome</keyword>